<dbReference type="Pfam" id="PF10129">
    <property type="entry name" value="OpgC_C"/>
    <property type="match status" value="1"/>
</dbReference>
<sequence>MSRRWELDALRGLMLVLMTLTHLPTRFSYPLGHTFGFVSAAEGFVLLSGFMAGAVYTRRARQGGWQAMRQAYWQRARLIYACHLGLLLALLLVYAPWAAARGQADLTQLTAYFTSHPWAATASAAALLWQPALLDILPMYVIFMLLSPLLVQQGQRHGWGWVLGASVLVWGLAQFDVGARLYDAAAGATGLTLAREETGSFVVLGWQFLWVLGLWLGSAQANGERPVGAFPTWMVHAALGIAVVCLVWRHLVGHDPFGTDMSLNALFDKWHLGPLRVLNLFALLVVVLHFGPALVRGQRPRLAYFETLGRASLSVFCVHLLVVLLALTLFGGNPQRHSIWIDLALLGGCFTVLWCTARWAGRPPSSGARLGPRPAAAALRVSAGAPR</sequence>
<evidence type="ECO:0000313" key="3">
    <source>
        <dbReference type="Proteomes" id="UP000035352"/>
    </source>
</evidence>
<feature type="transmembrane region" description="Helical" evidence="1">
    <location>
        <begin position="78"/>
        <end position="98"/>
    </location>
</feature>
<dbReference type="KEGG" id="pbh:AAW51_3616"/>
<feature type="transmembrane region" description="Helical" evidence="1">
    <location>
        <begin position="35"/>
        <end position="57"/>
    </location>
</feature>
<keyword evidence="3" id="KW-1185">Reference proteome</keyword>
<feature type="transmembrane region" description="Helical" evidence="1">
    <location>
        <begin position="199"/>
        <end position="217"/>
    </location>
</feature>
<dbReference type="AlphaFoldDB" id="A0A0G3BLN7"/>
<feature type="transmembrane region" description="Helical" evidence="1">
    <location>
        <begin position="118"/>
        <end position="146"/>
    </location>
</feature>
<proteinExistence type="predicted"/>
<dbReference type="Proteomes" id="UP000035352">
    <property type="component" value="Chromosome"/>
</dbReference>
<name>A0A0G3BLN7_9BURK</name>
<feature type="transmembrane region" description="Helical" evidence="1">
    <location>
        <begin position="271"/>
        <end position="295"/>
    </location>
</feature>
<evidence type="ECO:0008006" key="4">
    <source>
        <dbReference type="Google" id="ProtNLM"/>
    </source>
</evidence>
<reference evidence="2 3" key="1">
    <citation type="submission" date="2015-05" db="EMBL/GenBank/DDBJ databases">
        <authorList>
            <person name="Tang B."/>
            <person name="Yu Y."/>
        </authorList>
    </citation>
    <scope>NUCLEOTIDE SEQUENCE [LARGE SCALE GENOMIC DNA]</scope>
    <source>
        <strain evidence="2 3">DSM 7029</strain>
    </source>
</reference>
<feature type="transmembrane region" description="Helical" evidence="1">
    <location>
        <begin position="12"/>
        <end position="29"/>
    </location>
</feature>
<dbReference type="EMBL" id="CP011371">
    <property type="protein sequence ID" value="AKJ30307.1"/>
    <property type="molecule type" value="Genomic_DNA"/>
</dbReference>
<dbReference type="RefSeq" id="WP_047195706.1">
    <property type="nucleotide sequence ID" value="NZ_CP011371.1"/>
</dbReference>
<keyword evidence="1" id="KW-1133">Transmembrane helix</keyword>
<feature type="transmembrane region" description="Helical" evidence="1">
    <location>
        <begin position="158"/>
        <end position="179"/>
    </location>
</feature>
<feature type="transmembrane region" description="Helical" evidence="1">
    <location>
        <begin position="339"/>
        <end position="360"/>
    </location>
</feature>
<dbReference type="PATRIC" id="fig|413882.6.peg.3778"/>
<dbReference type="OrthoDB" id="9775975at2"/>
<evidence type="ECO:0000313" key="2">
    <source>
        <dbReference type="EMBL" id="AKJ30307.1"/>
    </source>
</evidence>
<protein>
    <recommendedName>
        <fullName evidence="4">Acyltransferase</fullName>
    </recommendedName>
</protein>
<keyword evidence="1" id="KW-0472">Membrane</keyword>
<organism evidence="2 3">
    <name type="scientific">Caldimonas brevitalea</name>
    <dbReference type="NCBI Taxonomy" id="413882"/>
    <lineage>
        <taxon>Bacteria</taxon>
        <taxon>Pseudomonadati</taxon>
        <taxon>Pseudomonadota</taxon>
        <taxon>Betaproteobacteria</taxon>
        <taxon>Burkholderiales</taxon>
        <taxon>Sphaerotilaceae</taxon>
        <taxon>Caldimonas</taxon>
    </lineage>
</organism>
<dbReference type="STRING" id="413882.AAW51_3616"/>
<dbReference type="PIRSF" id="PIRSF028704">
    <property type="entry name" value="UPC028704"/>
    <property type="match status" value="1"/>
</dbReference>
<feature type="transmembrane region" description="Helical" evidence="1">
    <location>
        <begin position="307"/>
        <end position="327"/>
    </location>
</feature>
<dbReference type="PANTHER" id="PTHR38592:SF3">
    <property type="entry name" value="BLL4819 PROTEIN"/>
    <property type="match status" value="1"/>
</dbReference>
<dbReference type="InterPro" id="IPR014550">
    <property type="entry name" value="UCP028704_OpgC"/>
</dbReference>
<evidence type="ECO:0000256" key="1">
    <source>
        <dbReference type="SAM" id="Phobius"/>
    </source>
</evidence>
<keyword evidence="1" id="KW-0812">Transmembrane</keyword>
<accession>A0A0G3BLN7</accession>
<gene>
    <name evidence="2" type="ORF">AAW51_3616</name>
</gene>
<feature type="transmembrane region" description="Helical" evidence="1">
    <location>
        <begin position="229"/>
        <end position="251"/>
    </location>
</feature>
<dbReference type="PANTHER" id="PTHR38592">
    <property type="entry name" value="BLL4819 PROTEIN"/>
    <property type="match status" value="1"/>
</dbReference>